<evidence type="ECO:0000313" key="3">
    <source>
        <dbReference type="EMBL" id="AMB58512.1"/>
    </source>
</evidence>
<dbReference type="EMBL" id="CP014145">
    <property type="protein sequence ID" value="AMB58512.1"/>
    <property type="molecule type" value="Genomic_DNA"/>
</dbReference>
<keyword evidence="4" id="KW-1185">Reference proteome</keyword>
<dbReference type="Gene3D" id="2.40.50.140">
    <property type="entry name" value="Nucleic acid-binding proteins"/>
    <property type="match status" value="1"/>
</dbReference>
<reference evidence="4" key="2">
    <citation type="submission" date="2016-01" db="EMBL/GenBank/DDBJ databases">
        <title>First complete genome sequence of a species in the genus Microterricola, an extremophilic cold active enzyme producing strain ERGS5:02 isolated from Sikkim Himalaya.</title>
        <authorList>
            <person name="Kumar R."/>
            <person name="Singh D."/>
            <person name="Swarnkar M.K."/>
        </authorList>
    </citation>
    <scope>NUCLEOTIDE SEQUENCE [LARGE SCALE GENOMIC DNA]</scope>
    <source>
        <strain evidence="4">ERGS5:02</strain>
    </source>
</reference>
<name>A0A0X8E2Y6_9MICO</name>
<feature type="transmembrane region" description="Helical" evidence="1">
    <location>
        <begin position="53"/>
        <end position="70"/>
    </location>
</feature>
<dbReference type="AlphaFoldDB" id="A0A0X8E2Y6"/>
<evidence type="ECO:0000259" key="2">
    <source>
        <dbReference type="Pfam" id="PF01957"/>
    </source>
</evidence>
<accession>A0A0X8E2Y6</accession>
<gene>
    <name evidence="3" type="ORF">AWU67_06190</name>
</gene>
<protein>
    <recommendedName>
        <fullName evidence="2">NfeD-like C-terminal domain-containing protein</fullName>
    </recommendedName>
</protein>
<dbReference type="KEGG" id="mvd:AWU67_06190"/>
<keyword evidence="1" id="KW-1133">Transmembrane helix</keyword>
<keyword evidence="1" id="KW-0472">Membrane</keyword>
<feature type="domain" description="NfeD-like C-terminal" evidence="2">
    <location>
        <begin position="89"/>
        <end position="153"/>
    </location>
</feature>
<dbReference type="OrthoDB" id="5023964at2"/>
<dbReference type="Proteomes" id="UP000058305">
    <property type="component" value="Chromosome"/>
</dbReference>
<evidence type="ECO:0000256" key="1">
    <source>
        <dbReference type="SAM" id="Phobius"/>
    </source>
</evidence>
<dbReference type="InterPro" id="IPR012340">
    <property type="entry name" value="NA-bd_OB-fold"/>
</dbReference>
<dbReference type="InterPro" id="IPR002810">
    <property type="entry name" value="NfeD-like_C"/>
</dbReference>
<dbReference type="RefSeq" id="WP_067227202.1">
    <property type="nucleotide sequence ID" value="NZ_CP014145.1"/>
</dbReference>
<reference evidence="3 4" key="1">
    <citation type="journal article" date="2016" name="J. Biotechnol.">
        <title>First complete genome sequence of a species in the genus Microterricola, an extremophilic cold active enzyme producing bacterial strain ERGS5:02 isolated from Sikkim Himalaya.</title>
        <authorList>
            <person name="Himanshu"/>
            <person name="Swarnkar M.K."/>
            <person name="Singh D."/>
            <person name="Kumar R."/>
        </authorList>
    </citation>
    <scope>NUCLEOTIDE SEQUENCE [LARGE SCALE GENOMIC DNA]</scope>
    <source>
        <strain evidence="3 4">ERGS5:02</strain>
    </source>
</reference>
<sequence>MDDFIASYGWIIWLVLILIFLTVEIVTLELTFLMVAIGSIGGLIAGLFGAEWWLQLVIAAVLAVILLVLIRPPLLRALKKGGDPARSNVDALPGTDGTVVASIGGEFGIGQVKLANGETWTARLSPITEQRIVAAGERVLVTSIDGATAVIVPVERVQP</sequence>
<keyword evidence="1" id="KW-0812">Transmembrane</keyword>
<feature type="transmembrane region" description="Helical" evidence="1">
    <location>
        <begin position="30"/>
        <end position="47"/>
    </location>
</feature>
<proteinExistence type="predicted"/>
<evidence type="ECO:0000313" key="4">
    <source>
        <dbReference type="Proteomes" id="UP000058305"/>
    </source>
</evidence>
<feature type="transmembrane region" description="Helical" evidence="1">
    <location>
        <begin position="6"/>
        <end position="23"/>
    </location>
</feature>
<dbReference type="Pfam" id="PF01957">
    <property type="entry name" value="NfeD"/>
    <property type="match status" value="1"/>
</dbReference>
<organism evidence="3 4">
    <name type="scientific">Microterricola viridarii</name>
    <dbReference type="NCBI Taxonomy" id="412690"/>
    <lineage>
        <taxon>Bacteria</taxon>
        <taxon>Bacillati</taxon>
        <taxon>Actinomycetota</taxon>
        <taxon>Actinomycetes</taxon>
        <taxon>Micrococcales</taxon>
        <taxon>Microbacteriaceae</taxon>
        <taxon>Microterricola</taxon>
    </lineage>
</organism>